<reference evidence="1 2" key="1">
    <citation type="journal article" date="2020" name="Phytopathology">
        <title>A high-quality genome resource of Botrytis fragariae, a new and rapidly spreading fungal pathogen causing strawberry gray mold in the U.S.A.</title>
        <authorList>
            <person name="Wu Y."/>
            <person name="Saski C.A."/>
            <person name="Schnabel G."/>
            <person name="Xiao S."/>
            <person name="Hu M."/>
        </authorList>
    </citation>
    <scope>NUCLEOTIDE SEQUENCE [LARGE SCALE GENOMIC DNA]</scope>
    <source>
        <strain evidence="1 2">BVB16</strain>
    </source>
</reference>
<gene>
    <name evidence="1" type="ORF">Bfra_002260</name>
</gene>
<dbReference type="EMBL" id="JABFCT010000004">
    <property type="protein sequence ID" value="KAF5875864.1"/>
    <property type="molecule type" value="Genomic_DNA"/>
</dbReference>
<name>A0A8H6EKS8_9HELO</name>
<proteinExistence type="predicted"/>
<keyword evidence="2" id="KW-1185">Reference proteome</keyword>
<accession>A0A8H6EKS8</accession>
<dbReference type="RefSeq" id="XP_037194810.1">
    <property type="nucleotide sequence ID" value="XM_037332682.1"/>
</dbReference>
<evidence type="ECO:0000313" key="1">
    <source>
        <dbReference type="EMBL" id="KAF5875864.1"/>
    </source>
</evidence>
<evidence type="ECO:0000313" key="2">
    <source>
        <dbReference type="Proteomes" id="UP000531561"/>
    </source>
</evidence>
<dbReference type="AlphaFoldDB" id="A0A8H6EKS8"/>
<organism evidence="1 2">
    <name type="scientific">Botrytis fragariae</name>
    <dbReference type="NCBI Taxonomy" id="1964551"/>
    <lineage>
        <taxon>Eukaryota</taxon>
        <taxon>Fungi</taxon>
        <taxon>Dikarya</taxon>
        <taxon>Ascomycota</taxon>
        <taxon>Pezizomycotina</taxon>
        <taxon>Leotiomycetes</taxon>
        <taxon>Helotiales</taxon>
        <taxon>Sclerotiniaceae</taxon>
        <taxon>Botrytis</taxon>
    </lineage>
</organism>
<sequence>MVDITNRIGEAERLKSLNGLSCEVKYTEINDLARRTSEVILYCAASLSAKRKLFGNGGPRNQTRSDVKYYKIAVLDYLKRIAQTTHNFFIAGEP</sequence>
<dbReference type="GeneID" id="59256374"/>
<protein>
    <submittedName>
        <fullName evidence="1">Uncharacterized protein</fullName>
    </submittedName>
</protein>
<comment type="caution">
    <text evidence="1">The sequence shown here is derived from an EMBL/GenBank/DDBJ whole genome shotgun (WGS) entry which is preliminary data.</text>
</comment>
<dbReference type="Proteomes" id="UP000531561">
    <property type="component" value="Unassembled WGS sequence"/>
</dbReference>